<evidence type="ECO:0000256" key="1">
    <source>
        <dbReference type="ARBA" id="ARBA00023002"/>
    </source>
</evidence>
<dbReference type="Proteomes" id="UP001139485">
    <property type="component" value="Unassembled WGS sequence"/>
</dbReference>
<sequence>MPVDRRAHHAPAPDARALRSAFGRFATGVTVVTCAAPDPTTGEPGRHGATVTAFMPVSLDPPLLQVALTRTSRACGLLEGAAFAVNVLAADQVDVAMHFAGRPSPGPLPWDAATLEQDGRRTVVPTLGGTAATFVCRPWRSVDGGDHVLHLGEIVRAETSARASLLFADSAFREVGARHGDVVWLGCADDPQRGWFDAACDFSPPVVRRPEQALAHATHY</sequence>
<dbReference type="InterPro" id="IPR012349">
    <property type="entry name" value="Split_barrel_FMN-bd"/>
</dbReference>
<evidence type="ECO:0000313" key="3">
    <source>
        <dbReference type="EMBL" id="MCM0621196.1"/>
    </source>
</evidence>
<organism evidence="3 4">
    <name type="scientific">Nocardioides bruguierae</name>
    <dbReference type="NCBI Taxonomy" id="2945102"/>
    <lineage>
        <taxon>Bacteria</taxon>
        <taxon>Bacillati</taxon>
        <taxon>Actinomycetota</taxon>
        <taxon>Actinomycetes</taxon>
        <taxon>Propionibacteriales</taxon>
        <taxon>Nocardioidaceae</taxon>
        <taxon>Nocardioides</taxon>
    </lineage>
</organism>
<evidence type="ECO:0000313" key="4">
    <source>
        <dbReference type="Proteomes" id="UP001139485"/>
    </source>
</evidence>
<evidence type="ECO:0000259" key="2">
    <source>
        <dbReference type="SMART" id="SM00903"/>
    </source>
</evidence>
<feature type="domain" description="Flavin reductase like" evidence="2">
    <location>
        <begin position="22"/>
        <end position="174"/>
    </location>
</feature>
<dbReference type="GO" id="GO:0042602">
    <property type="term" value="F:riboflavin reductase (NADPH) activity"/>
    <property type="evidence" value="ECO:0007669"/>
    <property type="project" value="TreeGrafter"/>
</dbReference>
<dbReference type="GO" id="GO:0006208">
    <property type="term" value="P:pyrimidine nucleobase catabolic process"/>
    <property type="evidence" value="ECO:0007669"/>
    <property type="project" value="TreeGrafter"/>
</dbReference>
<comment type="caution">
    <text evidence="3">The sequence shown here is derived from an EMBL/GenBank/DDBJ whole genome shotgun (WGS) entry which is preliminary data.</text>
</comment>
<proteinExistence type="predicted"/>
<dbReference type="EMBL" id="JAMOIL010000015">
    <property type="protein sequence ID" value="MCM0621196.1"/>
    <property type="molecule type" value="Genomic_DNA"/>
</dbReference>
<name>A0A9X2D8N9_9ACTN</name>
<keyword evidence="4" id="KW-1185">Reference proteome</keyword>
<keyword evidence="1" id="KW-0560">Oxidoreductase</keyword>
<dbReference type="InterPro" id="IPR002563">
    <property type="entry name" value="Flavin_Rdtase-like_dom"/>
</dbReference>
<dbReference type="Gene3D" id="2.30.110.10">
    <property type="entry name" value="Electron Transport, Fmn-binding Protein, Chain A"/>
    <property type="match status" value="1"/>
</dbReference>
<dbReference type="Pfam" id="PF01613">
    <property type="entry name" value="Flavin_Reduct"/>
    <property type="match status" value="1"/>
</dbReference>
<accession>A0A9X2D8N9</accession>
<dbReference type="InterPro" id="IPR050268">
    <property type="entry name" value="NADH-dep_flavin_reductase"/>
</dbReference>
<dbReference type="RefSeq" id="WP_250827671.1">
    <property type="nucleotide sequence ID" value="NZ_JAMOIL010000015.1"/>
</dbReference>
<dbReference type="PANTHER" id="PTHR30466">
    <property type="entry name" value="FLAVIN REDUCTASE"/>
    <property type="match status" value="1"/>
</dbReference>
<dbReference type="SMART" id="SM00903">
    <property type="entry name" value="Flavin_Reduct"/>
    <property type="match status" value="1"/>
</dbReference>
<protein>
    <submittedName>
        <fullName evidence="3">Flavin reductase family protein</fullName>
    </submittedName>
</protein>
<gene>
    <name evidence="3" type="ORF">M8330_12940</name>
</gene>
<dbReference type="SUPFAM" id="SSF50475">
    <property type="entry name" value="FMN-binding split barrel"/>
    <property type="match status" value="1"/>
</dbReference>
<dbReference type="PANTHER" id="PTHR30466:SF1">
    <property type="entry name" value="FMN REDUCTASE (NADH) RUTF"/>
    <property type="match status" value="1"/>
</dbReference>
<reference evidence="3" key="1">
    <citation type="submission" date="2022-05" db="EMBL/GenBank/DDBJ databases">
        <authorList>
            <person name="Tuo L."/>
        </authorList>
    </citation>
    <scope>NUCLEOTIDE SEQUENCE</scope>
    <source>
        <strain evidence="3">BSK12Z-4</strain>
    </source>
</reference>
<dbReference type="GO" id="GO:0010181">
    <property type="term" value="F:FMN binding"/>
    <property type="evidence" value="ECO:0007669"/>
    <property type="project" value="InterPro"/>
</dbReference>
<dbReference type="AlphaFoldDB" id="A0A9X2D8N9"/>